<evidence type="ECO:0000313" key="1">
    <source>
        <dbReference type="EMBL" id="RIB06489.1"/>
    </source>
</evidence>
<organism evidence="1 2">
    <name type="scientific">Gigaspora rosea</name>
    <dbReference type="NCBI Taxonomy" id="44941"/>
    <lineage>
        <taxon>Eukaryota</taxon>
        <taxon>Fungi</taxon>
        <taxon>Fungi incertae sedis</taxon>
        <taxon>Mucoromycota</taxon>
        <taxon>Glomeromycotina</taxon>
        <taxon>Glomeromycetes</taxon>
        <taxon>Diversisporales</taxon>
        <taxon>Gigasporaceae</taxon>
        <taxon>Gigaspora</taxon>
    </lineage>
</organism>
<protein>
    <submittedName>
        <fullName evidence="1">Uncharacterized protein</fullName>
    </submittedName>
</protein>
<reference evidence="1 2" key="1">
    <citation type="submission" date="2018-06" db="EMBL/GenBank/DDBJ databases">
        <title>Comparative genomics reveals the genomic features of Rhizophagus irregularis, R. cerebriforme, R. diaphanum and Gigaspora rosea, and their symbiotic lifestyle signature.</title>
        <authorList>
            <person name="Morin E."/>
            <person name="San Clemente H."/>
            <person name="Chen E.C.H."/>
            <person name="De La Providencia I."/>
            <person name="Hainaut M."/>
            <person name="Kuo A."/>
            <person name="Kohler A."/>
            <person name="Murat C."/>
            <person name="Tang N."/>
            <person name="Roy S."/>
            <person name="Loubradou J."/>
            <person name="Henrissat B."/>
            <person name="Grigoriev I.V."/>
            <person name="Corradi N."/>
            <person name="Roux C."/>
            <person name="Martin F.M."/>
        </authorList>
    </citation>
    <scope>NUCLEOTIDE SEQUENCE [LARGE SCALE GENOMIC DNA]</scope>
    <source>
        <strain evidence="1 2">DAOM 194757</strain>
    </source>
</reference>
<dbReference type="EMBL" id="QKWP01001804">
    <property type="protein sequence ID" value="RIB06489.1"/>
    <property type="molecule type" value="Genomic_DNA"/>
</dbReference>
<gene>
    <name evidence="1" type="ORF">C2G38_2115895</name>
</gene>
<proteinExistence type="predicted"/>
<evidence type="ECO:0000313" key="2">
    <source>
        <dbReference type="Proteomes" id="UP000266673"/>
    </source>
</evidence>
<dbReference type="AlphaFoldDB" id="A0A397UCL0"/>
<comment type="caution">
    <text evidence="1">The sequence shown here is derived from an EMBL/GenBank/DDBJ whole genome shotgun (WGS) entry which is preliminary data.</text>
</comment>
<accession>A0A397UCL0</accession>
<dbReference type="Proteomes" id="UP000266673">
    <property type="component" value="Unassembled WGS sequence"/>
</dbReference>
<keyword evidence="2" id="KW-1185">Reference proteome</keyword>
<sequence length="62" mass="7371">MKIFVKLAILNIKRNHKYIQNIMQKSIKQIFEPGKIVKIRISDIDKLKMQQRSCLAKLFKKA</sequence>
<name>A0A397UCL0_9GLOM</name>